<dbReference type="InterPro" id="IPR036875">
    <property type="entry name" value="Znf_CCHC_sf"/>
</dbReference>
<keyword evidence="1" id="KW-0479">Metal-binding</keyword>
<evidence type="ECO:0000256" key="2">
    <source>
        <dbReference type="SAM" id="MobiDB-lite"/>
    </source>
</evidence>
<feature type="region of interest" description="Disordered" evidence="2">
    <location>
        <begin position="1"/>
        <end position="24"/>
    </location>
</feature>
<feature type="domain" description="CCHC-type" evidence="3">
    <location>
        <begin position="22"/>
        <end position="36"/>
    </location>
</feature>
<dbReference type="Proteomes" id="UP000076858">
    <property type="component" value="Unassembled WGS sequence"/>
</dbReference>
<reference evidence="4 5" key="1">
    <citation type="submission" date="2016-03" db="EMBL/GenBank/DDBJ databases">
        <title>EvidentialGene: Evidence-directed Construction of Genes on Genomes.</title>
        <authorList>
            <person name="Gilbert D.G."/>
            <person name="Choi J.-H."/>
            <person name="Mockaitis K."/>
            <person name="Colbourne J."/>
            <person name="Pfrender M."/>
        </authorList>
    </citation>
    <scope>NUCLEOTIDE SEQUENCE [LARGE SCALE GENOMIC DNA]</scope>
    <source>
        <strain evidence="4 5">Xinb3</strain>
        <tissue evidence="4">Complete organism</tissue>
    </source>
</reference>
<dbReference type="Gene3D" id="4.10.60.10">
    <property type="entry name" value="Zinc finger, CCHC-type"/>
    <property type="match status" value="1"/>
</dbReference>
<feature type="non-terminal residue" evidence="4">
    <location>
        <position position="1"/>
    </location>
</feature>
<evidence type="ECO:0000256" key="1">
    <source>
        <dbReference type="PROSITE-ProRule" id="PRU00047"/>
    </source>
</evidence>
<dbReference type="SMART" id="SM00343">
    <property type="entry name" value="ZnF_C2HC"/>
    <property type="match status" value="1"/>
</dbReference>
<dbReference type="InterPro" id="IPR001878">
    <property type="entry name" value="Znf_CCHC"/>
</dbReference>
<dbReference type="SUPFAM" id="SSF57756">
    <property type="entry name" value="Retrovirus zinc finger-like domains"/>
    <property type="match status" value="1"/>
</dbReference>
<proteinExistence type="predicted"/>
<name>A0A164GR22_9CRUS</name>
<sequence>PPIEGRNVRFADSNGSSRKRGRCNNCGRPGHWADDCWDDPYDEPYNPSWKPKEPSSANVNLSWRKGKPAKEDTAKVASHHIPSTTEFLLDSGATRNI</sequence>
<dbReference type="GO" id="GO:0008270">
    <property type="term" value="F:zinc ion binding"/>
    <property type="evidence" value="ECO:0007669"/>
    <property type="project" value="UniProtKB-KW"/>
</dbReference>
<keyword evidence="1" id="KW-0863">Zinc-finger</keyword>
<evidence type="ECO:0000313" key="5">
    <source>
        <dbReference type="Proteomes" id="UP000076858"/>
    </source>
</evidence>
<dbReference type="PROSITE" id="PS50158">
    <property type="entry name" value="ZF_CCHC"/>
    <property type="match status" value="1"/>
</dbReference>
<gene>
    <name evidence="4" type="ORF">APZ42_004960</name>
</gene>
<evidence type="ECO:0000259" key="3">
    <source>
        <dbReference type="PROSITE" id="PS50158"/>
    </source>
</evidence>
<comment type="caution">
    <text evidence="4">The sequence shown here is derived from an EMBL/GenBank/DDBJ whole genome shotgun (WGS) entry which is preliminary data.</text>
</comment>
<organism evidence="4 5">
    <name type="scientific">Daphnia magna</name>
    <dbReference type="NCBI Taxonomy" id="35525"/>
    <lineage>
        <taxon>Eukaryota</taxon>
        <taxon>Metazoa</taxon>
        <taxon>Ecdysozoa</taxon>
        <taxon>Arthropoda</taxon>
        <taxon>Crustacea</taxon>
        <taxon>Branchiopoda</taxon>
        <taxon>Diplostraca</taxon>
        <taxon>Cladocera</taxon>
        <taxon>Anomopoda</taxon>
        <taxon>Daphniidae</taxon>
        <taxon>Daphnia</taxon>
    </lineage>
</organism>
<keyword evidence="1" id="KW-0862">Zinc</keyword>
<accession>A0A164GR22</accession>
<dbReference type="GO" id="GO:0003676">
    <property type="term" value="F:nucleic acid binding"/>
    <property type="evidence" value="ECO:0007669"/>
    <property type="project" value="InterPro"/>
</dbReference>
<feature type="non-terminal residue" evidence="4">
    <location>
        <position position="97"/>
    </location>
</feature>
<evidence type="ECO:0000313" key="4">
    <source>
        <dbReference type="EMBL" id="KZR99248.1"/>
    </source>
</evidence>
<dbReference type="Pfam" id="PF00098">
    <property type="entry name" value="zf-CCHC"/>
    <property type="match status" value="1"/>
</dbReference>
<protein>
    <submittedName>
        <fullName evidence="4">Copia protein (Gag-int-pol protein)</fullName>
    </submittedName>
</protein>
<dbReference type="AlphaFoldDB" id="A0A164GR22"/>
<dbReference type="EMBL" id="LRGB01014242">
    <property type="protein sequence ID" value="KZR99248.1"/>
    <property type="molecule type" value="Genomic_DNA"/>
</dbReference>
<keyword evidence="5" id="KW-1185">Reference proteome</keyword>